<dbReference type="InterPro" id="IPR012341">
    <property type="entry name" value="6hp_glycosidase-like_sf"/>
</dbReference>
<dbReference type="EC" id="2.4.1.230" evidence="3"/>
<dbReference type="GO" id="GO:0005975">
    <property type="term" value="P:carbohydrate metabolic process"/>
    <property type="evidence" value="ECO:0007669"/>
    <property type="project" value="InterPro"/>
</dbReference>
<dbReference type="Gene3D" id="2.60.420.10">
    <property type="entry name" value="Maltose phosphorylase, domain 3"/>
    <property type="match status" value="1"/>
</dbReference>
<dbReference type="Pfam" id="PF03633">
    <property type="entry name" value="Glyco_hydro_65C"/>
    <property type="match status" value="1"/>
</dbReference>
<evidence type="ECO:0000259" key="2">
    <source>
        <dbReference type="Pfam" id="PF03633"/>
    </source>
</evidence>
<gene>
    <name evidence="3" type="primary">kojP</name>
    <name evidence="3" type="ORF">PS710_04006</name>
</gene>
<evidence type="ECO:0000313" key="4">
    <source>
        <dbReference type="Proteomes" id="UP000381093"/>
    </source>
</evidence>
<dbReference type="SUPFAM" id="SSF48208">
    <property type="entry name" value="Six-hairpin glycosidases"/>
    <property type="match status" value="1"/>
</dbReference>
<dbReference type="GO" id="GO:0033831">
    <property type="term" value="F:kojibiose phosphorylase activity"/>
    <property type="evidence" value="ECO:0007669"/>
    <property type="project" value="UniProtKB-EC"/>
</dbReference>
<dbReference type="InterPro" id="IPR005195">
    <property type="entry name" value="Glyco_hydro_65_M"/>
</dbReference>
<dbReference type="Gene3D" id="1.50.10.10">
    <property type="match status" value="1"/>
</dbReference>
<dbReference type="RefSeq" id="WP_224794299.1">
    <property type="nucleotide sequence ID" value="NZ_CABVHW010000014.1"/>
</dbReference>
<dbReference type="PANTHER" id="PTHR11051:SF8">
    <property type="entry name" value="PROTEIN-GLUCOSYLGALACTOSYLHYDROXYLYSINE GLUCOSIDASE"/>
    <property type="match status" value="1"/>
</dbReference>
<sequence>MLTITYGKQVEEIVEVSSESSAFVACVATLANAHIGVRPYVPESSARTKRTQLLVRDIYAAGLGVSREIVSLPAPRIIRLYDVDTGEPARHMLDTPTVVLSLDKATVTSTERVRVGDAVYELTVRQFIDAPDVTAASTYIRLYRVGSWRKPHRVRLDFGMDESALNEYLGASDWLTARHYSIKQIFFDECDLSAIVETREQRLSYNLRFERSHPAASSVTYWDEKESSCVASITFDFSTTSHQQLSVHWQVERDSPDPTSACSPSATDPVGIESEHQKRWNTLWNDHEVIINSGGSPAELGMKYAVFQLLQHGVGSKIDDRGFISPARGLTSTYHSGATFFDTELHKCIFWIWNDPEQAKALIDYRYNFIDEARLFAQANGYAGARYPEASNDMGTENGPHYVLSYPDPEIRREWSVKEVLHISADICYALNKYWAATGDDDYMESRGYRIIVESARFAASAFNWSEHKQAYVLKSVMGPDEYHYHVDNSFFTNYMLRWCIRLALSLVGRCGFPLVPAAEIECWQTLSDNVYLPWMMMEGVSIPEEFEGYASLPDARLRVDKKRGPQFADEAEREKAEKLQNFDSRLVKQADIVLLMSLFPEHFSEIVKRTAFNYYEPRTVHESSLSYGPHAVMAAHLGDTETCVDFIQRASRYNLDFTPVVDYSNGLHLSAYAGAWQGLVEGLAGLEIKEGRLSFRPQLPLHWDSCHFTLYFRGQRLKVSILGQGELVVRRGGLKLDTHFNHDASIGLKEEYL</sequence>
<dbReference type="InterPro" id="IPR005194">
    <property type="entry name" value="Glyco_hydro_65_C"/>
</dbReference>
<keyword evidence="3" id="KW-0808">Transferase</keyword>
<dbReference type="EMBL" id="CABVHW010000014">
    <property type="protein sequence ID" value="VVO17950.1"/>
    <property type="molecule type" value="Genomic_DNA"/>
</dbReference>
<feature type="domain" description="Glycoside hydrolase family 65 central catalytic" evidence="1">
    <location>
        <begin position="303"/>
        <end position="678"/>
    </location>
</feature>
<dbReference type="InterPro" id="IPR008928">
    <property type="entry name" value="6-hairpin_glycosidase_sf"/>
</dbReference>
<name>A0A5E7DK05_PSEFL</name>
<dbReference type="GO" id="GO:0004553">
    <property type="term" value="F:hydrolase activity, hydrolyzing O-glycosyl compounds"/>
    <property type="evidence" value="ECO:0007669"/>
    <property type="project" value="TreeGrafter"/>
</dbReference>
<organism evidence="3 4">
    <name type="scientific">Pseudomonas fluorescens</name>
    <dbReference type="NCBI Taxonomy" id="294"/>
    <lineage>
        <taxon>Bacteria</taxon>
        <taxon>Pseudomonadati</taxon>
        <taxon>Pseudomonadota</taxon>
        <taxon>Gammaproteobacteria</taxon>
        <taxon>Pseudomonadales</taxon>
        <taxon>Pseudomonadaceae</taxon>
        <taxon>Pseudomonas</taxon>
    </lineage>
</organism>
<dbReference type="PANTHER" id="PTHR11051">
    <property type="entry name" value="GLYCOSYL HYDROLASE-RELATED"/>
    <property type="match status" value="1"/>
</dbReference>
<proteinExistence type="predicted"/>
<dbReference type="Pfam" id="PF03632">
    <property type="entry name" value="Glyco_hydro_65m"/>
    <property type="match status" value="1"/>
</dbReference>
<accession>A0A5E7DK05</accession>
<dbReference type="AlphaFoldDB" id="A0A5E7DK05"/>
<reference evidence="3 4" key="1">
    <citation type="submission" date="2019-09" db="EMBL/GenBank/DDBJ databases">
        <authorList>
            <person name="Chandra G."/>
            <person name="Truman W A."/>
        </authorList>
    </citation>
    <scope>NUCLEOTIDE SEQUENCE [LARGE SCALE GENOMIC DNA]</scope>
    <source>
        <strain evidence="3">PS710</strain>
    </source>
</reference>
<evidence type="ECO:0000259" key="1">
    <source>
        <dbReference type="Pfam" id="PF03632"/>
    </source>
</evidence>
<dbReference type="Proteomes" id="UP000381093">
    <property type="component" value="Unassembled WGS sequence"/>
</dbReference>
<feature type="domain" description="Glycoside hydrolase family 65 C-terminal" evidence="2">
    <location>
        <begin position="687"/>
        <end position="732"/>
    </location>
</feature>
<keyword evidence="3" id="KW-0328">Glycosyltransferase</keyword>
<protein>
    <submittedName>
        <fullName evidence="3">Kojibiose phosphorylase</fullName>
        <ecNumber evidence="3">2.4.1.230</ecNumber>
    </submittedName>
</protein>
<evidence type="ECO:0000313" key="3">
    <source>
        <dbReference type="EMBL" id="VVO17950.1"/>
    </source>
</evidence>